<sequence>MVFDFEDSFVDELLSSASKSLLVYGDNTDGQLLSDNKTKLSSPKILQLPISTIDGISTGSSHTFIRQGSLLYCCGNNFFGQLGMCEVKKQCDFEIIDFFNKRSEPLRSVICGYNQTFFLTEQGKVYGCGFNEEGCLGIIPNSNVYNITEVKIPGGKSIQKIAIGMYHVLMLSDDDQLMVSGLQNQGQLFLDTKTKNQKALIINKEMSVKELQEIGCGQYYSIAFSKKLKIFVSGVLNGGNTPVFLEFDLNKEFGFSMENSLPLLTCSLICCDDWFLVRSSCEFNLFLEKDYFFKWVDGKVKDVTICFNNKINEEVVRVCNSRKVMALTSKSGKLFYLTNSDKEIVGLANEPSLFFISVSHPFLNESLLDDGLLAVVGN</sequence>
<dbReference type="STRING" id="5762.D2V931"/>
<dbReference type="EMBL" id="GG738858">
    <property type="protein sequence ID" value="EFC46637.1"/>
    <property type="molecule type" value="Genomic_DNA"/>
</dbReference>
<dbReference type="PANTHER" id="PTHR45982:SF1">
    <property type="entry name" value="REGULATOR OF CHROMOSOME CONDENSATION"/>
    <property type="match status" value="1"/>
</dbReference>
<dbReference type="VEuPathDB" id="AmoebaDB:NAEGRDRAFT_65547"/>
<protein>
    <submittedName>
        <fullName evidence="2">Predicted protein</fullName>
    </submittedName>
</protein>
<dbReference type="InterPro" id="IPR051553">
    <property type="entry name" value="Ran_GTPase-activating"/>
</dbReference>
<dbReference type="PANTHER" id="PTHR45982">
    <property type="entry name" value="REGULATOR OF CHROMOSOME CONDENSATION"/>
    <property type="match status" value="1"/>
</dbReference>
<reference evidence="2 3" key="1">
    <citation type="journal article" date="2010" name="Cell">
        <title>The genome of Naegleria gruberi illuminates early eukaryotic versatility.</title>
        <authorList>
            <person name="Fritz-Laylin L.K."/>
            <person name="Prochnik S.E."/>
            <person name="Ginger M.L."/>
            <person name="Dacks J.B."/>
            <person name="Carpenter M.L."/>
            <person name="Field M.C."/>
            <person name="Kuo A."/>
            <person name="Paredez A."/>
            <person name="Chapman J."/>
            <person name="Pham J."/>
            <person name="Shu S."/>
            <person name="Neupane R."/>
            <person name="Cipriano M."/>
            <person name="Mancuso J."/>
            <person name="Tu H."/>
            <person name="Salamov A."/>
            <person name="Lindquist E."/>
            <person name="Shapiro H."/>
            <person name="Lucas S."/>
            <person name="Grigoriev I.V."/>
            <person name="Cande W.Z."/>
            <person name="Fulton C."/>
            <person name="Rokhsar D.S."/>
            <person name="Dawson S.C."/>
        </authorList>
    </citation>
    <scope>NUCLEOTIDE SEQUENCE [LARGE SCALE GENOMIC DNA]</scope>
    <source>
        <strain evidence="2 3">NEG-M</strain>
    </source>
</reference>
<dbReference type="Gene3D" id="2.130.10.30">
    <property type="entry name" value="Regulator of chromosome condensation 1/beta-lactamase-inhibitor protein II"/>
    <property type="match status" value="1"/>
</dbReference>
<dbReference type="GO" id="GO:0005737">
    <property type="term" value="C:cytoplasm"/>
    <property type="evidence" value="ECO:0007669"/>
    <property type="project" value="TreeGrafter"/>
</dbReference>
<dbReference type="GO" id="GO:0005085">
    <property type="term" value="F:guanyl-nucleotide exchange factor activity"/>
    <property type="evidence" value="ECO:0007669"/>
    <property type="project" value="TreeGrafter"/>
</dbReference>
<proteinExistence type="predicted"/>
<evidence type="ECO:0000256" key="1">
    <source>
        <dbReference type="PROSITE-ProRule" id="PRU00235"/>
    </source>
</evidence>
<evidence type="ECO:0000313" key="2">
    <source>
        <dbReference type="EMBL" id="EFC46637.1"/>
    </source>
</evidence>
<dbReference type="SUPFAM" id="SSF50985">
    <property type="entry name" value="RCC1/BLIP-II"/>
    <property type="match status" value="1"/>
</dbReference>
<name>D2V931_NAEGR</name>
<evidence type="ECO:0000313" key="3">
    <source>
        <dbReference type="Proteomes" id="UP000006671"/>
    </source>
</evidence>
<dbReference type="InParanoid" id="D2V931"/>
<feature type="repeat" description="RCC1" evidence="1">
    <location>
        <begin position="123"/>
        <end position="174"/>
    </location>
</feature>
<dbReference type="GeneID" id="8859875"/>
<accession>D2V931</accession>
<dbReference type="OMA" id="VSINCCN"/>
<dbReference type="PROSITE" id="PS50012">
    <property type="entry name" value="RCC1_3"/>
    <property type="match status" value="1"/>
</dbReference>
<dbReference type="eggNOG" id="KOG1426">
    <property type="taxonomic scope" value="Eukaryota"/>
</dbReference>
<keyword evidence="3" id="KW-1185">Reference proteome</keyword>
<dbReference type="Pfam" id="PF00415">
    <property type="entry name" value="RCC1"/>
    <property type="match status" value="1"/>
</dbReference>
<dbReference type="InterPro" id="IPR000408">
    <property type="entry name" value="Reg_chr_condens"/>
</dbReference>
<dbReference type="Proteomes" id="UP000006671">
    <property type="component" value="Unassembled WGS sequence"/>
</dbReference>
<dbReference type="InterPro" id="IPR009091">
    <property type="entry name" value="RCC1/BLIP-II"/>
</dbReference>
<organism evidence="3">
    <name type="scientific">Naegleria gruberi</name>
    <name type="common">Amoeba</name>
    <dbReference type="NCBI Taxonomy" id="5762"/>
    <lineage>
        <taxon>Eukaryota</taxon>
        <taxon>Discoba</taxon>
        <taxon>Heterolobosea</taxon>
        <taxon>Tetramitia</taxon>
        <taxon>Eutetramitia</taxon>
        <taxon>Vahlkampfiidae</taxon>
        <taxon>Naegleria</taxon>
    </lineage>
</organism>
<dbReference type="RefSeq" id="XP_002679381.1">
    <property type="nucleotide sequence ID" value="XM_002679335.1"/>
</dbReference>
<dbReference type="AlphaFoldDB" id="D2V931"/>
<dbReference type="OrthoDB" id="10256179at2759"/>
<dbReference type="KEGG" id="ngr:NAEGRDRAFT_65547"/>
<gene>
    <name evidence="2" type="ORF">NAEGRDRAFT_65547</name>
</gene>